<organism evidence="6 7">
    <name type="scientific">Micropruina glycogenica</name>
    <dbReference type="NCBI Taxonomy" id="75385"/>
    <lineage>
        <taxon>Bacteria</taxon>
        <taxon>Bacillati</taxon>
        <taxon>Actinomycetota</taxon>
        <taxon>Actinomycetes</taxon>
        <taxon>Propionibacteriales</taxon>
        <taxon>Nocardioidaceae</taxon>
        <taxon>Micropruina</taxon>
    </lineage>
</organism>
<evidence type="ECO:0000256" key="1">
    <source>
        <dbReference type="ARBA" id="ARBA00004829"/>
    </source>
</evidence>
<dbReference type="EC" id="1.3.99.-" evidence="6"/>
<accession>A0A2N9JKS7</accession>
<dbReference type="Pfam" id="PF01593">
    <property type="entry name" value="Amino_oxidase"/>
    <property type="match status" value="1"/>
</dbReference>
<comment type="pathway">
    <text evidence="1 4">Carotenoid biosynthesis.</text>
</comment>
<dbReference type="KEGG" id="mgg:MPLG2_3615"/>
<protein>
    <submittedName>
        <fullName evidence="6">Phytoene dehydrogenase</fullName>
        <ecNumber evidence="6">1.3.99.-</ecNumber>
    </submittedName>
</protein>
<name>A0A2N9JKS7_9ACTN</name>
<dbReference type="InterPro" id="IPR036188">
    <property type="entry name" value="FAD/NAD-bd_sf"/>
</dbReference>
<dbReference type="GO" id="GO:0016117">
    <property type="term" value="P:carotenoid biosynthetic process"/>
    <property type="evidence" value="ECO:0007669"/>
    <property type="project" value="UniProtKB-KW"/>
</dbReference>
<dbReference type="InterPro" id="IPR014105">
    <property type="entry name" value="Carotenoid/retinoid_OxRdtase"/>
</dbReference>
<dbReference type="InterPro" id="IPR002937">
    <property type="entry name" value="Amino_oxidase"/>
</dbReference>
<dbReference type="AlphaFoldDB" id="A0A2N9JKS7"/>
<dbReference type="SUPFAM" id="SSF51905">
    <property type="entry name" value="FAD/NAD(P)-binding domain"/>
    <property type="match status" value="1"/>
</dbReference>
<comment type="similarity">
    <text evidence="4">Belongs to the carotenoid/retinoid oxidoreductase family.</text>
</comment>
<evidence type="ECO:0000256" key="4">
    <source>
        <dbReference type="RuleBase" id="RU362075"/>
    </source>
</evidence>
<dbReference type="GO" id="GO:0016491">
    <property type="term" value="F:oxidoreductase activity"/>
    <property type="evidence" value="ECO:0007669"/>
    <property type="project" value="UniProtKB-KW"/>
</dbReference>
<dbReference type="NCBIfam" id="TIGR02734">
    <property type="entry name" value="crtI_fam"/>
    <property type="match status" value="1"/>
</dbReference>
<sequence length="495" mass="52780">MAPSMSHVVVVGAGLAGLAAACHLVGRGHRVTVFEAQDRPGGRAGALTQDGFTFDTGPVVLTMRGLLAEAFEAAGTRLQDHLTLQRLDPAYRAHFADGSVLHVRHGHEAMRDEIATHCGARDAAAFDGFVTWLKALYAAELPHFIDSNFNSPADLLRHPGAAARLLRLGAFGRLGPAIERRFADERLHRLFSFQAMYAGLAPAQALALYAVITYMDSIEGVWFPDGGMRAIGPALAEAITAAGGVVRCQTPVARVLRRPDGTVTGVRLADGEAVAADAVVLTPDLPVAYEKLLDLPPPAVLRRRPRYSPSCVVWHAGVLGEPEPDAAHHTIHFGADWAGAFDDLLRRGVLMRDPSRFVCRPSVHDASAAPAGSQALYVLEPTPNLADGELDWGESARSAMRDRLFGFIERAGYSSAVLTERLVTPQDWADQGMAAGTPFALAHTFGQTGPFRPQNVRKDAPGLVFAGSGTTPGVGIPMVLISGKLAADRVDEVLR</sequence>
<dbReference type="EMBL" id="LT985188">
    <property type="protein sequence ID" value="SPD88645.1"/>
    <property type="molecule type" value="Genomic_DNA"/>
</dbReference>
<proteinExistence type="inferred from homology"/>
<dbReference type="PANTHER" id="PTHR43734">
    <property type="entry name" value="PHYTOENE DESATURASE"/>
    <property type="match status" value="1"/>
</dbReference>
<evidence type="ECO:0000256" key="2">
    <source>
        <dbReference type="ARBA" id="ARBA00022746"/>
    </source>
</evidence>
<evidence type="ECO:0000313" key="7">
    <source>
        <dbReference type="Proteomes" id="UP000238164"/>
    </source>
</evidence>
<keyword evidence="7" id="KW-1185">Reference proteome</keyword>
<dbReference type="PRINTS" id="PR00419">
    <property type="entry name" value="ADXRDTASE"/>
</dbReference>
<feature type="domain" description="Amine oxidase" evidence="5">
    <location>
        <begin position="15"/>
        <end position="490"/>
    </location>
</feature>
<evidence type="ECO:0000259" key="5">
    <source>
        <dbReference type="Pfam" id="PF01593"/>
    </source>
</evidence>
<evidence type="ECO:0000256" key="3">
    <source>
        <dbReference type="ARBA" id="ARBA00023002"/>
    </source>
</evidence>
<dbReference type="Proteomes" id="UP000238164">
    <property type="component" value="Chromosome 1"/>
</dbReference>
<gene>
    <name evidence="6" type="primary">crtI</name>
    <name evidence="6" type="ORF">MPLG2_3615</name>
</gene>
<reference evidence="6 7" key="1">
    <citation type="submission" date="2018-02" db="EMBL/GenBank/DDBJ databases">
        <authorList>
            <person name="Cohen D.B."/>
            <person name="Kent A.D."/>
        </authorList>
    </citation>
    <scope>NUCLEOTIDE SEQUENCE [LARGE SCALE GENOMIC DNA]</scope>
    <source>
        <strain evidence="6">1</strain>
    </source>
</reference>
<dbReference type="Gene3D" id="3.50.50.60">
    <property type="entry name" value="FAD/NAD(P)-binding domain"/>
    <property type="match status" value="2"/>
</dbReference>
<keyword evidence="3 4" id="KW-0560">Oxidoreductase</keyword>
<evidence type="ECO:0000313" key="6">
    <source>
        <dbReference type="EMBL" id="SPD88645.1"/>
    </source>
</evidence>
<keyword evidence="2 4" id="KW-0125">Carotenoid biosynthesis</keyword>
<dbReference type="PANTHER" id="PTHR43734:SF1">
    <property type="entry name" value="PHYTOENE DESATURASE"/>
    <property type="match status" value="1"/>
</dbReference>